<name>A0A9W9ZGJ7_9CNID</name>
<accession>A0A9W9ZGJ7</accession>
<reference evidence="2" key="1">
    <citation type="submission" date="2023-01" db="EMBL/GenBank/DDBJ databases">
        <title>Genome assembly of the deep-sea coral Lophelia pertusa.</title>
        <authorList>
            <person name="Herrera S."/>
            <person name="Cordes E."/>
        </authorList>
    </citation>
    <scope>NUCLEOTIDE SEQUENCE</scope>
    <source>
        <strain evidence="2">USNM1676648</strain>
        <tissue evidence="2">Polyp</tissue>
    </source>
</reference>
<dbReference type="EC" id="3.4.17.21" evidence="2"/>
<dbReference type="Gene3D" id="1.20.930.40">
    <property type="entry name" value="Transferrin receptor-like, dimerisation domain"/>
    <property type="match status" value="1"/>
</dbReference>
<dbReference type="AlphaFoldDB" id="A0A9W9ZGJ7"/>
<comment type="caution">
    <text evidence="2">The sequence shown here is derived from an EMBL/GenBank/DDBJ whole genome shotgun (WGS) entry which is preliminary data.</text>
</comment>
<keyword evidence="2" id="KW-0121">Carboxypeptidase</keyword>
<evidence type="ECO:0000259" key="1">
    <source>
        <dbReference type="Pfam" id="PF04253"/>
    </source>
</evidence>
<dbReference type="InterPro" id="IPR036757">
    <property type="entry name" value="TFR-like_dimer_dom_sf"/>
</dbReference>
<dbReference type="InterPro" id="IPR039373">
    <property type="entry name" value="Peptidase_M28B"/>
</dbReference>
<dbReference type="OrthoDB" id="5841748at2759"/>
<dbReference type="PANTHER" id="PTHR10404">
    <property type="entry name" value="N-ACETYLATED-ALPHA-LINKED ACIDIC DIPEPTIDASE"/>
    <property type="match status" value="1"/>
</dbReference>
<dbReference type="Proteomes" id="UP001163046">
    <property type="component" value="Unassembled WGS sequence"/>
</dbReference>
<protein>
    <submittedName>
        <fullName evidence="2">Glutamate carboxypeptidase 2</fullName>
        <ecNumber evidence="2">3.4.17.21</ecNumber>
    </submittedName>
</protein>
<dbReference type="InterPro" id="IPR007365">
    <property type="entry name" value="TFR-like_dimer_dom"/>
</dbReference>
<dbReference type="GO" id="GO:0004181">
    <property type="term" value="F:metallocarboxypeptidase activity"/>
    <property type="evidence" value="ECO:0007669"/>
    <property type="project" value="UniProtKB-EC"/>
</dbReference>
<organism evidence="2 3">
    <name type="scientific">Desmophyllum pertusum</name>
    <dbReference type="NCBI Taxonomy" id="174260"/>
    <lineage>
        <taxon>Eukaryota</taxon>
        <taxon>Metazoa</taxon>
        <taxon>Cnidaria</taxon>
        <taxon>Anthozoa</taxon>
        <taxon>Hexacorallia</taxon>
        <taxon>Scleractinia</taxon>
        <taxon>Caryophylliina</taxon>
        <taxon>Caryophylliidae</taxon>
        <taxon>Desmophyllum</taxon>
    </lineage>
</organism>
<evidence type="ECO:0000313" key="3">
    <source>
        <dbReference type="Proteomes" id="UP001163046"/>
    </source>
</evidence>
<proteinExistence type="predicted"/>
<keyword evidence="2" id="KW-0645">Protease</keyword>
<keyword evidence="2" id="KW-0378">Hydrolase</keyword>
<keyword evidence="3" id="KW-1185">Reference proteome</keyword>
<dbReference type="SUPFAM" id="SSF47672">
    <property type="entry name" value="Transferrin receptor-like dimerisation domain"/>
    <property type="match status" value="1"/>
</dbReference>
<gene>
    <name evidence="2" type="primary">FOLH1</name>
    <name evidence="2" type="ORF">OS493_010786</name>
</gene>
<evidence type="ECO:0000313" key="2">
    <source>
        <dbReference type="EMBL" id="KAJ7380078.1"/>
    </source>
</evidence>
<dbReference type="PANTHER" id="PTHR10404:SF78">
    <property type="entry name" value="N-ACETYLATED ALPHA-LINKED ACIDIC DIPEPTIDASE 2"/>
    <property type="match status" value="1"/>
</dbReference>
<sequence>MREAVYSFMDASHAFDQARSKLDSNLASPLLLRMFNDQMVQIEKAFISSSMLSSNNVQRHIFSSPGKPFPGIWMAYTAGNINEMKRQMSLVVKAISSAANILKPLPTV</sequence>
<dbReference type="Pfam" id="PF04253">
    <property type="entry name" value="TFR_dimer"/>
    <property type="match status" value="1"/>
</dbReference>
<dbReference type="EMBL" id="MU826354">
    <property type="protein sequence ID" value="KAJ7380078.1"/>
    <property type="molecule type" value="Genomic_DNA"/>
</dbReference>
<feature type="domain" description="Transferrin receptor-like dimerisation" evidence="1">
    <location>
        <begin position="2"/>
        <end position="103"/>
    </location>
</feature>